<accession>A0A9X1QA81</accession>
<organism evidence="1 2">
    <name type="scientific">Dyadobacter chenhuakuii</name>
    <dbReference type="NCBI Taxonomy" id="2909339"/>
    <lineage>
        <taxon>Bacteria</taxon>
        <taxon>Pseudomonadati</taxon>
        <taxon>Bacteroidota</taxon>
        <taxon>Cytophagia</taxon>
        <taxon>Cytophagales</taxon>
        <taxon>Spirosomataceae</taxon>
        <taxon>Dyadobacter</taxon>
    </lineage>
</organism>
<dbReference type="Proteomes" id="UP001139411">
    <property type="component" value="Unassembled WGS sequence"/>
</dbReference>
<protein>
    <submittedName>
        <fullName evidence="1">Crp/Fnr family transcriptional regulator</fullName>
    </submittedName>
</protein>
<dbReference type="InterPro" id="IPR014710">
    <property type="entry name" value="RmlC-like_jellyroll"/>
</dbReference>
<sequence>MDERTGALVKSAVSVSDVKRKDILHAAGTVCRKFHFVESGILRVFYYKDGKEVTAWFAFKGMTASCIDSLFTGGETSYYIDVVEDATIHTIHYDIIERSFADYPLLERLGRLMVTENYLLLDQRMKMIVFHSAEERYNNLLRAEPLALQKIPLNYLASYLNVTQETLSRIRRQK</sequence>
<dbReference type="AlphaFoldDB" id="A0A9X1QA81"/>
<proteinExistence type="predicted"/>
<gene>
    <name evidence="1" type="ORF">L0661_00240</name>
</gene>
<dbReference type="RefSeq" id="WP_235176366.1">
    <property type="nucleotide sequence ID" value="NZ_JAKFFV010000002.1"/>
</dbReference>
<name>A0A9X1QA81_9BACT</name>
<evidence type="ECO:0000313" key="1">
    <source>
        <dbReference type="EMBL" id="MCF2496713.1"/>
    </source>
</evidence>
<dbReference type="SUPFAM" id="SSF51206">
    <property type="entry name" value="cAMP-binding domain-like"/>
    <property type="match status" value="1"/>
</dbReference>
<dbReference type="InterPro" id="IPR018490">
    <property type="entry name" value="cNMP-bd_dom_sf"/>
</dbReference>
<comment type="caution">
    <text evidence="1">The sequence shown here is derived from an EMBL/GenBank/DDBJ whole genome shotgun (WGS) entry which is preliminary data.</text>
</comment>
<dbReference type="Gene3D" id="2.60.120.10">
    <property type="entry name" value="Jelly Rolls"/>
    <property type="match status" value="1"/>
</dbReference>
<dbReference type="EMBL" id="JAKFFV010000002">
    <property type="protein sequence ID" value="MCF2496713.1"/>
    <property type="molecule type" value="Genomic_DNA"/>
</dbReference>
<evidence type="ECO:0000313" key="2">
    <source>
        <dbReference type="Proteomes" id="UP001139411"/>
    </source>
</evidence>
<reference evidence="1" key="1">
    <citation type="submission" date="2022-01" db="EMBL/GenBank/DDBJ databases">
        <title>Novel species in genus Dyadobacter.</title>
        <authorList>
            <person name="Ma C."/>
        </authorList>
    </citation>
    <scope>NUCLEOTIDE SEQUENCE</scope>
    <source>
        <strain evidence="1">CY357</strain>
    </source>
</reference>